<dbReference type="SUPFAM" id="SSF52540">
    <property type="entry name" value="P-loop containing nucleoside triphosphate hydrolases"/>
    <property type="match status" value="1"/>
</dbReference>
<dbReference type="GO" id="GO:0004385">
    <property type="term" value="F:GMP kinase activity"/>
    <property type="evidence" value="ECO:0007669"/>
    <property type="project" value="TreeGrafter"/>
</dbReference>
<dbReference type="PROSITE" id="PS50052">
    <property type="entry name" value="GUANYLATE_KINASE_2"/>
    <property type="match status" value="1"/>
</dbReference>
<dbReference type="InterPro" id="IPR008145">
    <property type="entry name" value="GK/Ca_channel_bsu"/>
</dbReference>
<dbReference type="PANTHER" id="PTHR23117:SF13">
    <property type="entry name" value="GUANYLATE KINASE"/>
    <property type="match status" value="1"/>
</dbReference>
<protein>
    <recommendedName>
        <fullName evidence="4">Guanylate kinase-like domain-containing protein</fullName>
    </recommendedName>
</protein>
<evidence type="ECO:0000313" key="5">
    <source>
        <dbReference type="EMBL" id="GAI65046.1"/>
    </source>
</evidence>
<gene>
    <name evidence="5" type="ORF">S12H4_05636</name>
</gene>
<feature type="non-terminal residue" evidence="5">
    <location>
        <position position="1"/>
    </location>
</feature>
<proteinExistence type="inferred from homology"/>
<dbReference type="PANTHER" id="PTHR23117">
    <property type="entry name" value="GUANYLATE KINASE-RELATED"/>
    <property type="match status" value="1"/>
</dbReference>
<comment type="caution">
    <text evidence="5">The sequence shown here is derived from an EMBL/GenBank/DDBJ whole genome shotgun (WGS) entry which is preliminary data.</text>
</comment>
<evidence type="ECO:0000256" key="2">
    <source>
        <dbReference type="ARBA" id="ARBA00022679"/>
    </source>
</evidence>
<reference evidence="5" key="1">
    <citation type="journal article" date="2014" name="Front. Microbiol.">
        <title>High frequency of phylogenetically diverse reductive dehalogenase-homologous genes in deep subseafloor sedimentary metagenomes.</title>
        <authorList>
            <person name="Kawai M."/>
            <person name="Futagami T."/>
            <person name="Toyoda A."/>
            <person name="Takaki Y."/>
            <person name="Nishi S."/>
            <person name="Hori S."/>
            <person name="Arai W."/>
            <person name="Tsubouchi T."/>
            <person name="Morono Y."/>
            <person name="Uchiyama I."/>
            <person name="Ito T."/>
            <person name="Fujiyama A."/>
            <person name="Inagaki F."/>
            <person name="Takami H."/>
        </authorList>
    </citation>
    <scope>NUCLEOTIDE SEQUENCE</scope>
    <source>
        <strain evidence="5">Expedition CK06-06</strain>
    </source>
</reference>
<evidence type="ECO:0000259" key="4">
    <source>
        <dbReference type="PROSITE" id="PS50052"/>
    </source>
</evidence>
<dbReference type="Pfam" id="PF00625">
    <property type="entry name" value="Guanylate_kin"/>
    <property type="match status" value="1"/>
</dbReference>
<comment type="similarity">
    <text evidence="1">Belongs to the guanylate kinase family.</text>
</comment>
<keyword evidence="3" id="KW-0418">Kinase</keyword>
<dbReference type="InterPro" id="IPR027417">
    <property type="entry name" value="P-loop_NTPase"/>
</dbReference>
<evidence type="ECO:0000256" key="3">
    <source>
        <dbReference type="ARBA" id="ARBA00022777"/>
    </source>
</evidence>
<dbReference type="GO" id="GO:0005829">
    <property type="term" value="C:cytosol"/>
    <property type="evidence" value="ECO:0007669"/>
    <property type="project" value="TreeGrafter"/>
</dbReference>
<accession>X1RDI3</accession>
<sequence length="92" mass="10391">VILEIDVQGAKQAKRVYRDMVMIFILAPSQKELAERMKLRGRDGIETAQERLNGASSEIAAAWQYYQHMVINENLEQAVSEVTQIIQQSGGK</sequence>
<name>X1RDI3_9ZZZZ</name>
<evidence type="ECO:0000256" key="1">
    <source>
        <dbReference type="ARBA" id="ARBA00005790"/>
    </source>
</evidence>
<feature type="domain" description="Guanylate kinase-like" evidence="4">
    <location>
        <begin position="1"/>
        <end position="87"/>
    </location>
</feature>
<dbReference type="EMBL" id="BARW01001885">
    <property type="protein sequence ID" value="GAI65046.1"/>
    <property type="molecule type" value="Genomic_DNA"/>
</dbReference>
<dbReference type="Gene3D" id="3.40.50.300">
    <property type="entry name" value="P-loop containing nucleotide triphosphate hydrolases"/>
    <property type="match status" value="1"/>
</dbReference>
<organism evidence="5">
    <name type="scientific">marine sediment metagenome</name>
    <dbReference type="NCBI Taxonomy" id="412755"/>
    <lineage>
        <taxon>unclassified sequences</taxon>
        <taxon>metagenomes</taxon>
        <taxon>ecological metagenomes</taxon>
    </lineage>
</organism>
<dbReference type="AlphaFoldDB" id="X1RDI3"/>
<dbReference type="InterPro" id="IPR008144">
    <property type="entry name" value="Guanylate_kin-like_dom"/>
</dbReference>
<keyword evidence="2" id="KW-0808">Transferase</keyword>